<reference evidence="6" key="1">
    <citation type="journal article" date="2020" name="BMC Genomics">
        <title>Correction to: Identification and distribution of gene clusters required for synthesis of sphingolipid metabolism inhibitors in diverse species of the filamentous fungus Fusarium.</title>
        <authorList>
            <person name="Kim H.S."/>
            <person name="Lohmar J.M."/>
            <person name="Busman M."/>
            <person name="Brown D.W."/>
            <person name="Naumann T.A."/>
            <person name="Divon H.H."/>
            <person name="Lysoe E."/>
            <person name="Uhlig S."/>
            <person name="Proctor R.H."/>
        </authorList>
    </citation>
    <scope>NUCLEOTIDE SEQUENCE</scope>
    <source>
        <strain evidence="6">NRRL 22465</strain>
    </source>
</reference>
<proteinExistence type="predicted"/>
<protein>
    <recommendedName>
        <fullName evidence="8">Tyrosine phosphatase</fullName>
    </recommendedName>
</protein>
<dbReference type="Gene3D" id="3.90.190.10">
    <property type="entry name" value="Protein tyrosine phosphatase superfamily"/>
    <property type="match status" value="1"/>
</dbReference>
<keyword evidence="5" id="KW-1133">Transmembrane helix</keyword>
<organism evidence="6 7">
    <name type="scientific">Fusarium zealandicum</name>
    <dbReference type="NCBI Taxonomy" id="1053134"/>
    <lineage>
        <taxon>Eukaryota</taxon>
        <taxon>Fungi</taxon>
        <taxon>Dikarya</taxon>
        <taxon>Ascomycota</taxon>
        <taxon>Pezizomycotina</taxon>
        <taxon>Sordariomycetes</taxon>
        <taxon>Hypocreomycetidae</taxon>
        <taxon>Hypocreales</taxon>
        <taxon>Nectriaceae</taxon>
        <taxon>Fusarium</taxon>
        <taxon>Fusarium staphyleae species complex</taxon>
    </lineage>
</organism>
<dbReference type="InterPro" id="IPR029021">
    <property type="entry name" value="Prot-tyrosine_phosphatase-like"/>
</dbReference>
<feature type="compositionally biased region" description="Low complexity" evidence="4">
    <location>
        <begin position="73"/>
        <end position="90"/>
    </location>
</feature>
<dbReference type="AlphaFoldDB" id="A0A8H4UIX3"/>
<feature type="transmembrane region" description="Helical" evidence="5">
    <location>
        <begin position="291"/>
        <end position="309"/>
    </location>
</feature>
<dbReference type="GO" id="GO:0005737">
    <property type="term" value="C:cytoplasm"/>
    <property type="evidence" value="ECO:0007669"/>
    <property type="project" value="UniProtKB-SubCell"/>
</dbReference>
<dbReference type="OrthoDB" id="6375174at2759"/>
<evidence type="ECO:0000313" key="6">
    <source>
        <dbReference type="EMBL" id="KAF4977576.1"/>
    </source>
</evidence>
<feature type="compositionally biased region" description="Polar residues" evidence="4">
    <location>
        <begin position="57"/>
        <end position="69"/>
    </location>
</feature>
<evidence type="ECO:0008006" key="8">
    <source>
        <dbReference type="Google" id="ProtNLM"/>
    </source>
</evidence>
<evidence type="ECO:0000256" key="5">
    <source>
        <dbReference type="SAM" id="Phobius"/>
    </source>
</evidence>
<keyword evidence="3" id="KW-0378">Hydrolase</keyword>
<evidence type="ECO:0000313" key="7">
    <source>
        <dbReference type="Proteomes" id="UP000635477"/>
    </source>
</evidence>
<reference evidence="6" key="2">
    <citation type="submission" date="2020-05" db="EMBL/GenBank/DDBJ databases">
        <authorList>
            <person name="Kim H.-S."/>
            <person name="Proctor R.H."/>
            <person name="Brown D.W."/>
        </authorList>
    </citation>
    <scope>NUCLEOTIDE SEQUENCE</scope>
    <source>
        <strain evidence="6">NRRL 22465</strain>
    </source>
</reference>
<dbReference type="Pfam" id="PF03162">
    <property type="entry name" value="Y_phosphatase2"/>
    <property type="match status" value="1"/>
</dbReference>
<dbReference type="PANTHER" id="PTHR31126">
    <property type="entry name" value="TYROSINE-PROTEIN PHOSPHATASE"/>
    <property type="match status" value="1"/>
</dbReference>
<keyword evidence="5" id="KW-0472">Membrane</keyword>
<dbReference type="FunFam" id="3.90.190.10:FF:000035">
    <property type="entry name" value="Tyrosine phosphatase, putative"/>
    <property type="match status" value="1"/>
</dbReference>
<evidence type="ECO:0000256" key="2">
    <source>
        <dbReference type="ARBA" id="ARBA00022490"/>
    </source>
</evidence>
<dbReference type="PROSITE" id="PS00383">
    <property type="entry name" value="TYR_PHOSPHATASE_1"/>
    <property type="match status" value="1"/>
</dbReference>
<dbReference type="GO" id="GO:0052840">
    <property type="term" value="F:inositol diphosphate tetrakisphosphate diphosphatase activity"/>
    <property type="evidence" value="ECO:0007669"/>
    <property type="project" value="TreeGrafter"/>
</dbReference>
<dbReference type="PANTHER" id="PTHR31126:SF48">
    <property type="entry name" value="INOSITOL PHOSPHATASE SIW14"/>
    <property type="match status" value="1"/>
</dbReference>
<name>A0A8H4UIX3_9HYPO</name>
<comment type="subcellular location">
    <subcellularLocation>
        <location evidence="1">Cytoplasm</location>
    </subcellularLocation>
</comment>
<feature type="compositionally biased region" description="Polar residues" evidence="4">
    <location>
        <begin position="18"/>
        <end position="29"/>
    </location>
</feature>
<evidence type="ECO:0000256" key="3">
    <source>
        <dbReference type="ARBA" id="ARBA00022801"/>
    </source>
</evidence>
<evidence type="ECO:0000256" key="1">
    <source>
        <dbReference type="ARBA" id="ARBA00004496"/>
    </source>
</evidence>
<dbReference type="SUPFAM" id="SSF52799">
    <property type="entry name" value="(Phosphotyrosine protein) phosphatases II"/>
    <property type="match status" value="1"/>
</dbReference>
<evidence type="ECO:0000256" key="4">
    <source>
        <dbReference type="SAM" id="MobiDB-lite"/>
    </source>
</evidence>
<dbReference type="GO" id="GO:0016791">
    <property type="term" value="F:phosphatase activity"/>
    <property type="evidence" value="ECO:0007669"/>
    <property type="project" value="TreeGrafter"/>
</dbReference>
<keyword evidence="5" id="KW-0812">Transmembrane</keyword>
<gene>
    <name evidence="6" type="ORF">FZEAL_5947</name>
</gene>
<dbReference type="Proteomes" id="UP000635477">
    <property type="component" value="Unassembled WGS sequence"/>
</dbReference>
<keyword evidence="2" id="KW-0963">Cytoplasm</keyword>
<comment type="caution">
    <text evidence="6">The sequence shown here is derived from an EMBL/GenBank/DDBJ whole genome shotgun (WGS) entry which is preliminary data.</text>
</comment>
<feature type="region of interest" description="Disordered" evidence="4">
    <location>
        <begin position="1"/>
        <end position="94"/>
    </location>
</feature>
<dbReference type="InterPro" id="IPR016130">
    <property type="entry name" value="Tyr_Pase_AS"/>
</dbReference>
<accession>A0A8H4UIX3</accession>
<sequence length="324" mass="35952">MTSKRSSRLFVDEPAHVQETQQKPTSKTPFRSRRSSRSSTMEDMMQSANTEDDTSTHEATNIARSQSLSAVAMETSMSTSSRSSESSGESQAPSLADRVIADFALASSMPTFQSQTTEHPPAPLSGRPHNFGIVVPGVYRSSFPKPHDFDYIKGLKLKTIVTLVKKEEFDGDLEAFVGREGIRQIVFDMKGTKKEAIPLKTMKSILSIVLNKENYPLLIHCNHGKHRTGCVVGVVRKVAGWDAQNLIAEYKSYAEPKSRDCDVDYLGAFQVSTLRISTDIRTKYSRVQTGTFCRALIFSTFVLMLWFLSGSRISAASRPGHLLL</sequence>
<dbReference type="EMBL" id="JABEYC010000431">
    <property type="protein sequence ID" value="KAF4977576.1"/>
    <property type="molecule type" value="Genomic_DNA"/>
</dbReference>
<dbReference type="InterPro" id="IPR004861">
    <property type="entry name" value="Siw14-like"/>
</dbReference>
<keyword evidence="7" id="KW-1185">Reference proteome</keyword>